<dbReference type="GO" id="GO:0005634">
    <property type="term" value="C:nucleus"/>
    <property type="evidence" value="ECO:0007669"/>
    <property type="project" value="TreeGrafter"/>
</dbReference>
<dbReference type="Gene3D" id="3.40.50.300">
    <property type="entry name" value="P-loop containing nucleotide triphosphate hydrolases"/>
    <property type="match status" value="1"/>
</dbReference>
<dbReference type="InParanoid" id="A0A0C3DYI7"/>
<keyword evidence="2" id="KW-0677">Repeat</keyword>
<dbReference type="InterPro" id="IPR019775">
    <property type="entry name" value="WD40_repeat_CS"/>
</dbReference>
<gene>
    <name evidence="9" type="ORF">OIDMADRAFT_174150</name>
</gene>
<evidence type="ECO:0000256" key="1">
    <source>
        <dbReference type="ARBA" id="ARBA00022574"/>
    </source>
</evidence>
<dbReference type="Pfam" id="PF00400">
    <property type="entry name" value="WD40"/>
    <property type="match status" value="10"/>
</dbReference>
<feature type="domain" description="Heterokaryon incompatibility" evidence="7">
    <location>
        <begin position="25"/>
        <end position="115"/>
    </location>
</feature>
<dbReference type="PROSITE" id="PS50082">
    <property type="entry name" value="WD_REPEATS_2"/>
    <property type="match status" value="10"/>
</dbReference>
<dbReference type="CDD" id="cd00200">
    <property type="entry name" value="WD40"/>
    <property type="match status" value="2"/>
</dbReference>
<dbReference type="EMBL" id="KN832870">
    <property type="protein sequence ID" value="KIN07133.1"/>
    <property type="molecule type" value="Genomic_DNA"/>
</dbReference>
<feature type="repeat" description="WD" evidence="6">
    <location>
        <begin position="1254"/>
        <end position="1295"/>
    </location>
</feature>
<dbReference type="HOGENOM" id="CLU_000288_6_16_1"/>
<reference evidence="10" key="2">
    <citation type="submission" date="2015-01" db="EMBL/GenBank/DDBJ databases">
        <title>Evolutionary Origins and Diversification of the Mycorrhizal Mutualists.</title>
        <authorList>
            <consortium name="DOE Joint Genome Institute"/>
            <consortium name="Mycorrhizal Genomics Consortium"/>
            <person name="Kohler A."/>
            <person name="Kuo A."/>
            <person name="Nagy L.G."/>
            <person name="Floudas D."/>
            <person name="Copeland A."/>
            <person name="Barry K.W."/>
            <person name="Cichocki N."/>
            <person name="Veneault-Fourrey C."/>
            <person name="LaButti K."/>
            <person name="Lindquist E.A."/>
            <person name="Lipzen A."/>
            <person name="Lundell T."/>
            <person name="Morin E."/>
            <person name="Murat C."/>
            <person name="Riley R."/>
            <person name="Ohm R."/>
            <person name="Sun H."/>
            <person name="Tunlid A."/>
            <person name="Henrissat B."/>
            <person name="Grigoriev I.V."/>
            <person name="Hibbett D.S."/>
            <person name="Martin F."/>
        </authorList>
    </citation>
    <scope>NUCLEOTIDE SEQUENCE [LARGE SCALE GENOMIC DNA]</scope>
    <source>
        <strain evidence="10">Zn</strain>
    </source>
</reference>
<proteinExistence type="inferred from homology"/>
<evidence type="ECO:0000313" key="10">
    <source>
        <dbReference type="Proteomes" id="UP000054321"/>
    </source>
</evidence>
<dbReference type="Pfam" id="PF24883">
    <property type="entry name" value="NPHP3_N"/>
    <property type="match status" value="1"/>
</dbReference>
<dbReference type="Proteomes" id="UP000054321">
    <property type="component" value="Unassembled WGS sequence"/>
</dbReference>
<keyword evidence="1 6" id="KW-0853">WD repeat</keyword>
<feature type="repeat" description="WD" evidence="6">
    <location>
        <begin position="1157"/>
        <end position="1198"/>
    </location>
</feature>
<dbReference type="GO" id="GO:1990234">
    <property type="term" value="C:transferase complex"/>
    <property type="evidence" value="ECO:0007669"/>
    <property type="project" value="UniProtKB-ARBA"/>
</dbReference>
<protein>
    <recommendedName>
        <fullName evidence="4">Mitochondrial division protein 1</fullName>
    </recommendedName>
</protein>
<feature type="repeat" description="WD" evidence="6">
    <location>
        <begin position="1220"/>
        <end position="1254"/>
    </location>
</feature>
<feature type="repeat" description="WD" evidence="6">
    <location>
        <begin position="923"/>
        <end position="963"/>
    </location>
</feature>
<feature type="repeat" description="WD" evidence="6">
    <location>
        <begin position="1006"/>
        <end position="1047"/>
    </location>
</feature>
<dbReference type="Pfam" id="PF06985">
    <property type="entry name" value="HET"/>
    <property type="match status" value="1"/>
</dbReference>
<evidence type="ECO:0000313" key="9">
    <source>
        <dbReference type="EMBL" id="KIN07133.1"/>
    </source>
</evidence>
<dbReference type="InterPro" id="IPR015943">
    <property type="entry name" value="WD40/YVTN_repeat-like_dom_sf"/>
</dbReference>
<sequence>MRLLECHNDGEFSLTKNFSNHIPKYAILSHTWGADTEEVNFQDLIDSTGKSKDGYRKIRFCGEQARRDGLQYFWVDTCCIDKSSSAELAEAINSMFRWYRDATKCYVYLLDVSSAKRKRSTSHSKTWESAFRASRWFTRGWTLQELLAPSSVEFFSQEGKRLGDKKTLEQLIHQITGIAISAIHGAPLSQFGVEERLLWAENRQTTREEDKAYSLLGIFDVYMPLIYGEGRDNALSRFREEIDKPSKRLDHLPFATDAPFNSYSKQHAPICLPGTRVDLLQEIYNWADGQDKRYIFWLNGLAGTGKSTIAYTVARRFFEEKRLGASFFFSRGGGDVSHTGKFCTTVAMQLAERVPTLHRHISDAITNNSSIVNASLNDQWHQLVLRPLSKLDGNSYPSSYILVIDALDECDNNRNTQILLQLLAEVRSLKTVRLRVFLTSRPEVPIRYGYYQLPKTERYDLVLHNILPTIVDHDISIFLKYNLRLIGEEHCQDNGWPSDEVVKILLQSANGLFIWAATACRFIRDGLFVDERLQTLLRGGASITAAPEDHLNGIYLTVLQSSIQPGLSPQDKERFRSMQRHILGSIVLLLSPLSVNSLSKLLATPRQKVDRILKDLHAILDIPRDDSFPLRLHHPSFRDFLLDKNRCRDSNIWVHEKQAHQTLAESCLQLMSTSLKQDICKLDAPGILITEVGDSRVEQYLPAEVQYACLYWVEHFQKSGSRFQDNDKVYQFLETHLLHWLEALSWMRRTSEGIVAIQSLESIALTCKCSQLCAIIHDMKRFALYNRLAIEQAPLQIYYAALIFAPVTSIVKRLFKDRIPSWMRRLPVRENWGASLQTLEGHTHSIESIAFSHDSALLASASYDRTIRLWDTTTGAALRTLEGHTYAVISIAFSYNSALLASASIDKTIRLWDATTGTILKTLKGHKNSVNSVAFSHDGALLASASRNKIGLWDVTTGAMLKTLKGHTDIVRSVAFSHDGAFLASASFDATIRLWNATTGAALNTFEGHVSAVKSVVFSHESTLLASASGDNTIKLWDATTGAIIKTLEGHTQGVISVAFSHDSLLLASASFDKTIRLWDVTTGVALGTLKGHTDWVTSVAFSHDNALLASASGDGTIRLWDTTIGVAHDSALLASASFNNAIRQWDATTGAALNTLECHTNLVSSITFSHDGTLLASASDDNTIKLWDAATGVTLKTFEGHTNSVESVKFLQINCTHWVSCITFSYDNAVLASGSRDNTVRLWDVAAGTVLTLEGHTDKVISVAFSHDSTLLASGSEDCTVRIWDAAIGVPLKTMRLKYYPHILSFSPDGPSLEISCGLLHLEGLEGHYPLGISPQPALQPHIFLKGNWVLRNSERLLWLPAEYRGTCSAIRGNILASGHGDGRVTVMEFG</sequence>
<dbReference type="InterPro" id="IPR020472">
    <property type="entry name" value="WD40_PAC1"/>
</dbReference>
<dbReference type="InterPro" id="IPR036322">
    <property type="entry name" value="WD40_repeat_dom_sf"/>
</dbReference>
<evidence type="ECO:0000256" key="6">
    <source>
        <dbReference type="PROSITE-ProRule" id="PRU00221"/>
    </source>
</evidence>
<dbReference type="SUPFAM" id="SSF52540">
    <property type="entry name" value="P-loop containing nucleoside triphosphate hydrolases"/>
    <property type="match status" value="1"/>
</dbReference>
<feature type="repeat" description="WD" evidence="6">
    <location>
        <begin position="839"/>
        <end position="880"/>
    </location>
</feature>
<comment type="function">
    <text evidence="5">Involved in mitochondrial fission. Acts as an adapter protein required to form mitochondrial fission complexes. Formation of these complexes is required to promote constriction and fission of the mitochondrial compartment at a late step in mitochondrial division.</text>
</comment>
<keyword evidence="10" id="KW-1185">Reference proteome</keyword>
<dbReference type="InterPro" id="IPR001680">
    <property type="entry name" value="WD40_rpt"/>
</dbReference>
<evidence type="ECO:0000256" key="2">
    <source>
        <dbReference type="ARBA" id="ARBA00022737"/>
    </source>
</evidence>
<name>A0A0C3DYI7_OIDMZ</name>
<feature type="repeat" description="WD" evidence="6">
    <location>
        <begin position="964"/>
        <end position="1005"/>
    </location>
</feature>
<accession>A0A0C3DYI7</accession>
<evidence type="ECO:0000259" key="7">
    <source>
        <dbReference type="Pfam" id="PF06985"/>
    </source>
</evidence>
<evidence type="ECO:0000256" key="4">
    <source>
        <dbReference type="ARBA" id="ARBA00039789"/>
    </source>
</evidence>
<dbReference type="PANTHER" id="PTHR22847">
    <property type="entry name" value="WD40 REPEAT PROTEIN"/>
    <property type="match status" value="1"/>
</dbReference>
<dbReference type="InterPro" id="IPR010730">
    <property type="entry name" value="HET"/>
</dbReference>
<dbReference type="PANTHER" id="PTHR22847:SF637">
    <property type="entry name" value="WD REPEAT DOMAIN 5B"/>
    <property type="match status" value="1"/>
</dbReference>
<feature type="domain" description="Nephrocystin 3-like N-terminal" evidence="8">
    <location>
        <begin position="282"/>
        <end position="441"/>
    </location>
</feature>
<evidence type="ECO:0000259" key="8">
    <source>
        <dbReference type="Pfam" id="PF24883"/>
    </source>
</evidence>
<dbReference type="PRINTS" id="PR00320">
    <property type="entry name" value="GPROTEINBRPT"/>
</dbReference>
<dbReference type="SMART" id="SM00320">
    <property type="entry name" value="WD40"/>
    <property type="match status" value="10"/>
</dbReference>
<dbReference type="PROSITE" id="PS00678">
    <property type="entry name" value="WD_REPEATS_1"/>
    <property type="match status" value="7"/>
</dbReference>
<feature type="repeat" description="WD" evidence="6">
    <location>
        <begin position="881"/>
        <end position="922"/>
    </location>
</feature>
<dbReference type="STRING" id="913774.A0A0C3DYI7"/>
<comment type="similarity">
    <text evidence="3">Belongs to the WD repeat MDV1/CAF4 family.</text>
</comment>
<evidence type="ECO:0000256" key="5">
    <source>
        <dbReference type="ARBA" id="ARBA00043913"/>
    </source>
</evidence>
<dbReference type="PROSITE" id="PS50294">
    <property type="entry name" value="WD_REPEATS_REGION"/>
    <property type="match status" value="10"/>
</dbReference>
<dbReference type="InterPro" id="IPR056884">
    <property type="entry name" value="NPHP3-like_N"/>
</dbReference>
<feature type="repeat" description="WD" evidence="6">
    <location>
        <begin position="1048"/>
        <end position="1089"/>
    </location>
</feature>
<evidence type="ECO:0000256" key="3">
    <source>
        <dbReference type="ARBA" id="ARBA00038415"/>
    </source>
</evidence>
<dbReference type="InterPro" id="IPR027417">
    <property type="entry name" value="P-loop_NTPase"/>
</dbReference>
<reference evidence="9 10" key="1">
    <citation type="submission" date="2014-04" db="EMBL/GenBank/DDBJ databases">
        <authorList>
            <consortium name="DOE Joint Genome Institute"/>
            <person name="Kuo A."/>
            <person name="Martino E."/>
            <person name="Perotto S."/>
            <person name="Kohler A."/>
            <person name="Nagy L.G."/>
            <person name="Floudas D."/>
            <person name="Copeland A."/>
            <person name="Barry K.W."/>
            <person name="Cichocki N."/>
            <person name="Veneault-Fourrey C."/>
            <person name="LaButti K."/>
            <person name="Lindquist E.A."/>
            <person name="Lipzen A."/>
            <person name="Lundell T."/>
            <person name="Morin E."/>
            <person name="Murat C."/>
            <person name="Sun H."/>
            <person name="Tunlid A."/>
            <person name="Henrissat B."/>
            <person name="Grigoriev I.V."/>
            <person name="Hibbett D.S."/>
            <person name="Martin F."/>
            <person name="Nordberg H.P."/>
            <person name="Cantor M.N."/>
            <person name="Hua S.X."/>
        </authorList>
    </citation>
    <scope>NUCLEOTIDE SEQUENCE [LARGE SCALE GENOMIC DNA]</scope>
    <source>
        <strain evidence="9 10">Zn</strain>
    </source>
</reference>
<feature type="repeat" description="WD" evidence="6">
    <location>
        <begin position="1090"/>
        <end position="1122"/>
    </location>
</feature>
<organism evidence="9 10">
    <name type="scientific">Oidiodendron maius (strain Zn)</name>
    <dbReference type="NCBI Taxonomy" id="913774"/>
    <lineage>
        <taxon>Eukaryota</taxon>
        <taxon>Fungi</taxon>
        <taxon>Dikarya</taxon>
        <taxon>Ascomycota</taxon>
        <taxon>Pezizomycotina</taxon>
        <taxon>Leotiomycetes</taxon>
        <taxon>Leotiomycetes incertae sedis</taxon>
        <taxon>Myxotrichaceae</taxon>
        <taxon>Oidiodendron</taxon>
    </lineage>
</organism>
<dbReference type="Gene3D" id="2.130.10.10">
    <property type="entry name" value="YVTN repeat-like/Quinoprotein amine dehydrogenase"/>
    <property type="match status" value="5"/>
</dbReference>
<dbReference type="SUPFAM" id="SSF50978">
    <property type="entry name" value="WD40 repeat-like"/>
    <property type="match status" value="2"/>
</dbReference>
<dbReference type="OrthoDB" id="674604at2759"/>